<dbReference type="Proteomes" id="UP000321947">
    <property type="component" value="Unassembled WGS sequence"/>
</dbReference>
<evidence type="ECO:0000313" key="1">
    <source>
        <dbReference type="EMBL" id="TYK18822.1"/>
    </source>
</evidence>
<gene>
    <name evidence="1" type="ORF">E5676_scaffold204G00120</name>
</gene>
<dbReference type="AlphaFoldDB" id="A0A5D3D5M3"/>
<proteinExistence type="predicted"/>
<accession>A0A5D3D5M3</accession>
<protein>
    <submittedName>
        <fullName evidence="1">Retrotransposon gag protein</fullName>
    </submittedName>
</protein>
<comment type="caution">
    <text evidence="1">The sequence shown here is derived from an EMBL/GenBank/DDBJ whole genome shotgun (WGS) entry which is preliminary data.</text>
</comment>
<reference evidence="1 2" key="1">
    <citation type="submission" date="2019-08" db="EMBL/GenBank/DDBJ databases">
        <title>Draft genome sequences of two oriental melons (Cucumis melo L. var makuwa).</title>
        <authorList>
            <person name="Kwon S.-Y."/>
        </authorList>
    </citation>
    <scope>NUCLEOTIDE SEQUENCE [LARGE SCALE GENOMIC DNA]</scope>
    <source>
        <strain evidence="2">cv. Chang Bougi</strain>
        <tissue evidence="1">Leaf</tissue>
    </source>
</reference>
<sequence>MWTRETAKSSQTPVIKATAQYEGPPQTSFMYSKSYTKRIDDLRMSLGYQPPKFQ</sequence>
<name>A0A5D3D5M3_CUCMM</name>
<dbReference type="EMBL" id="SSTD01007443">
    <property type="protein sequence ID" value="TYK18822.1"/>
    <property type="molecule type" value="Genomic_DNA"/>
</dbReference>
<organism evidence="1 2">
    <name type="scientific">Cucumis melo var. makuwa</name>
    <name type="common">Oriental melon</name>
    <dbReference type="NCBI Taxonomy" id="1194695"/>
    <lineage>
        <taxon>Eukaryota</taxon>
        <taxon>Viridiplantae</taxon>
        <taxon>Streptophyta</taxon>
        <taxon>Embryophyta</taxon>
        <taxon>Tracheophyta</taxon>
        <taxon>Spermatophyta</taxon>
        <taxon>Magnoliopsida</taxon>
        <taxon>eudicotyledons</taxon>
        <taxon>Gunneridae</taxon>
        <taxon>Pentapetalae</taxon>
        <taxon>rosids</taxon>
        <taxon>fabids</taxon>
        <taxon>Cucurbitales</taxon>
        <taxon>Cucurbitaceae</taxon>
        <taxon>Benincaseae</taxon>
        <taxon>Cucumis</taxon>
    </lineage>
</organism>
<evidence type="ECO:0000313" key="2">
    <source>
        <dbReference type="Proteomes" id="UP000321947"/>
    </source>
</evidence>